<dbReference type="EMBL" id="JAHLQT010012455">
    <property type="protein sequence ID" value="KAG7171361.1"/>
    <property type="molecule type" value="Genomic_DNA"/>
</dbReference>
<dbReference type="AlphaFoldDB" id="A0A8J5K9I4"/>
<sequence length="81" mass="8884">MFLMIHVSNTSDDLMLVRMSSWEAELKPLLVTGGGQAASVNSHPTVATSPDLQCFGEIKTLTLFGKSHCLMCKLHYTSSRI</sequence>
<organism evidence="1 2">
    <name type="scientific">Homarus americanus</name>
    <name type="common">American lobster</name>
    <dbReference type="NCBI Taxonomy" id="6706"/>
    <lineage>
        <taxon>Eukaryota</taxon>
        <taxon>Metazoa</taxon>
        <taxon>Ecdysozoa</taxon>
        <taxon>Arthropoda</taxon>
        <taxon>Crustacea</taxon>
        <taxon>Multicrustacea</taxon>
        <taxon>Malacostraca</taxon>
        <taxon>Eumalacostraca</taxon>
        <taxon>Eucarida</taxon>
        <taxon>Decapoda</taxon>
        <taxon>Pleocyemata</taxon>
        <taxon>Astacidea</taxon>
        <taxon>Nephropoidea</taxon>
        <taxon>Nephropidae</taxon>
        <taxon>Homarus</taxon>
    </lineage>
</organism>
<dbReference type="Proteomes" id="UP000747542">
    <property type="component" value="Unassembled WGS sequence"/>
</dbReference>
<comment type="caution">
    <text evidence="1">The sequence shown here is derived from an EMBL/GenBank/DDBJ whole genome shotgun (WGS) entry which is preliminary data.</text>
</comment>
<protein>
    <submittedName>
        <fullName evidence="1">Uncharacterized protein</fullName>
    </submittedName>
</protein>
<reference evidence="1" key="1">
    <citation type="journal article" date="2021" name="Sci. Adv.">
        <title>The American lobster genome reveals insights on longevity, neural, and immune adaptations.</title>
        <authorList>
            <person name="Polinski J.M."/>
            <person name="Zimin A.V."/>
            <person name="Clark K.F."/>
            <person name="Kohn A.B."/>
            <person name="Sadowski N."/>
            <person name="Timp W."/>
            <person name="Ptitsyn A."/>
            <person name="Khanna P."/>
            <person name="Romanova D.Y."/>
            <person name="Williams P."/>
            <person name="Greenwood S.J."/>
            <person name="Moroz L.L."/>
            <person name="Walt D.R."/>
            <person name="Bodnar A.G."/>
        </authorList>
    </citation>
    <scope>NUCLEOTIDE SEQUENCE</scope>
    <source>
        <strain evidence="1">GMGI-L3</strain>
    </source>
</reference>
<evidence type="ECO:0000313" key="2">
    <source>
        <dbReference type="Proteomes" id="UP000747542"/>
    </source>
</evidence>
<name>A0A8J5K9I4_HOMAM</name>
<gene>
    <name evidence="1" type="ORF">Hamer_G013831</name>
</gene>
<accession>A0A8J5K9I4</accession>
<proteinExistence type="predicted"/>
<keyword evidence="2" id="KW-1185">Reference proteome</keyword>
<evidence type="ECO:0000313" key="1">
    <source>
        <dbReference type="EMBL" id="KAG7171361.1"/>
    </source>
</evidence>